<gene>
    <name evidence="2" type="ORF">KMZ93_20305</name>
</gene>
<evidence type="ECO:0000259" key="1">
    <source>
        <dbReference type="Pfam" id="PF04073"/>
    </source>
</evidence>
<dbReference type="Proteomes" id="UP000676951">
    <property type="component" value="Chromosome"/>
</dbReference>
<dbReference type="GO" id="GO:0002161">
    <property type="term" value="F:aminoacyl-tRNA deacylase activity"/>
    <property type="evidence" value="ECO:0007669"/>
    <property type="project" value="InterPro"/>
</dbReference>
<protein>
    <submittedName>
        <fullName evidence="2">YbaK/EbsC family protein</fullName>
    </submittedName>
</protein>
<dbReference type="Pfam" id="PF04073">
    <property type="entry name" value="tRNA_edit"/>
    <property type="match status" value="1"/>
</dbReference>
<evidence type="ECO:0000313" key="3">
    <source>
        <dbReference type="Proteomes" id="UP000676951"/>
    </source>
</evidence>
<keyword evidence="3" id="KW-1185">Reference proteome</keyword>
<dbReference type="PANTHER" id="PTHR30411">
    <property type="entry name" value="CYTOPLASMIC PROTEIN"/>
    <property type="match status" value="1"/>
</dbReference>
<proteinExistence type="predicted"/>
<organism evidence="2 3">
    <name type="scientific">Bradyrhizobium sediminis</name>
    <dbReference type="NCBI Taxonomy" id="2840469"/>
    <lineage>
        <taxon>Bacteria</taxon>
        <taxon>Pseudomonadati</taxon>
        <taxon>Pseudomonadota</taxon>
        <taxon>Alphaproteobacteria</taxon>
        <taxon>Hyphomicrobiales</taxon>
        <taxon>Nitrobacteraceae</taxon>
        <taxon>Bradyrhizobium</taxon>
    </lineage>
</organism>
<feature type="domain" description="YbaK/aminoacyl-tRNA synthetase-associated" evidence="1">
    <location>
        <begin position="23"/>
        <end position="143"/>
    </location>
</feature>
<dbReference type="Gene3D" id="3.90.960.10">
    <property type="entry name" value="YbaK/aminoacyl-tRNA synthetase-associated domain"/>
    <property type="match status" value="1"/>
</dbReference>
<evidence type="ECO:0000313" key="2">
    <source>
        <dbReference type="EMBL" id="QWG22296.1"/>
    </source>
</evidence>
<name>A0A975NX63_9BRAD</name>
<dbReference type="PANTHER" id="PTHR30411:SF9">
    <property type="entry name" value="MULTIFUNCTIONAL SER_THR-TRNA DEACYLASE PROXP-Y"/>
    <property type="match status" value="1"/>
</dbReference>
<dbReference type="InterPro" id="IPR036754">
    <property type="entry name" value="YbaK/aa-tRNA-synt-asso_dom_sf"/>
</dbReference>
<dbReference type="AlphaFoldDB" id="A0A975NX63"/>
<reference evidence="2 3" key="1">
    <citation type="submission" date="2021-06" db="EMBL/GenBank/DDBJ databases">
        <title>Bradyrhizobium sp. S2-11-4 Genome sequencing.</title>
        <authorList>
            <person name="Jin L."/>
        </authorList>
    </citation>
    <scope>NUCLEOTIDE SEQUENCE [LARGE SCALE GENOMIC DNA]</scope>
    <source>
        <strain evidence="2 3">S2-11-4</strain>
    </source>
</reference>
<accession>A0A975NX63</accession>
<dbReference type="SUPFAM" id="SSF55826">
    <property type="entry name" value="YbaK/ProRS associated domain"/>
    <property type="match status" value="1"/>
</dbReference>
<dbReference type="InterPro" id="IPR007214">
    <property type="entry name" value="YbaK/aa-tRNA-synth-assoc-dom"/>
</dbReference>
<dbReference type="CDD" id="cd04332">
    <property type="entry name" value="YbaK_like"/>
    <property type="match status" value="1"/>
</dbReference>
<dbReference type="EMBL" id="CP076136">
    <property type="protein sequence ID" value="QWG22296.1"/>
    <property type="molecule type" value="Genomic_DNA"/>
</dbReference>
<sequence>MGIAITLAQYLAERGVKYDVVEHPHAVTASESAKTSHVPPNRLAKAVVLKGEDGFMLAVLPASAHIQFGRLRKQLGADVDLASEEQIEALFLDCEPGAVPAIGAAYGLKVIVDDSLANEPEIYLEGGDHASLVHISGSAFQKLLADARHARFTESP</sequence>
<dbReference type="RefSeq" id="WP_215603065.1">
    <property type="nucleotide sequence ID" value="NZ_CP076136.1"/>
</dbReference>